<dbReference type="InterPro" id="IPR027417">
    <property type="entry name" value="P-loop_NTPase"/>
</dbReference>
<sequence>MNPILDVQNLTVSFKDKKSKEIIQVVNDVSFQVQQGEIFGLLGPNGAGKSSIIRMICGLLKPESGNVFINGVNHQNRVKSLQYISAVLEGNRNLYWRMTVQENISYFAGNRGMQFKEIRDQVDEWLHLFGLEEKKSELVGNLSRGMQQKVAIIVALCLNTKVILLDEPTLGLDVKTTNDLKKILVKIREEFEKTVIISTHDMKLVEEICERVVIIDRGKKIVEDTVEKLMKLFQIKSYVLSVKGGQIPIKKMDSIVKQFPEFSYDGTIGSYTVDISDSTSFYTFIELLKKEALYIESIQPARLDFERIFTILCERDQADVVHV</sequence>
<keyword evidence="1" id="KW-0813">Transport</keyword>
<dbReference type="PANTHER" id="PTHR42711">
    <property type="entry name" value="ABC TRANSPORTER ATP-BINDING PROTEIN"/>
    <property type="match status" value="1"/>
</dbReference>
<evidence type="ECO:0000259" key="4">
    <source>
        <dbReference type="PROSITE" id="PS50893"/>
    </source>
</evidence>
<name>A0A2T4ZAC5_9BACL</name>
<dbReference type="EMBL" id="PZZP01000001">
    <property type="protein sequence ID" value="PTM58841.1"/>
    <property type="molecule type" value="Genomic_DNA"/>
</dbReference>
<dbReference type="CDD" id="cd03230">
    <property type="entry name" value="ABC_DR_subfamily_A"/>
    <property type="match status" value="1"/>
</dbReference>
<accession>A0A2T4ZAC5</accession>
<feature type="domain" description="ABC transporter" evidence="4">
    <location>
        <begin position="5"/>
        <end position="242"/>
    </location>
</feature>
<dbReference type="Pfam" id="PF00005">
    <property type="entry name" value="ABC_tran"/>
    <property type="match status" value="1"/>
</dbReference>
<organism evidence="5 6">
    <name type="scientific">Desmospora activa DSM 45169</name>
    <dbReference type="NCBI Taxonomy" id="1121389"/>
    <lineage>
        <taxon>Bacteria</taxon>
        <taxon>Bacillati</taxon>
        <taxon>Bacillota</taxon>
        <taxon>Bacilli</taxon>
        <taxon>Bacillales</taxon>
        <taxon>Thermoactinomycetaceae</taxon>
        <taxon>Desmospora</taxon>
    </lineage>
</organism>
<dbReference type="AlphaFoldDB" id="A0A2T4ZAC5"/>
<keyword evidence="3 5" id="KW-0067">ATP-binding</keyword>
<dbReference type="InterPro" id="IPR003593">
    <property type="entry name" value="AAA+_ATPase"/>
</dbReference>
<protein>
    <submittedName>
        <fullName evidence="5">ABC-2 type transport system ATP-binding protein</fullName>
    </submittedName>
</protein>
<dbReference type="SUPFAM" id="SSF52540">
    <property type="entry name" value="P-loop containing nucleoside triphosphate hydrolases"/>
    <property type="match status" value="1"/>
</dbReference>
<dbReference type="RefSeq" id="WP_245891086.1">
    <property type="nucleotide sequence ID" value="NZ_PZZP01000001.1"/>
</dbReference>
<dbReference type="SMART" id="SM00382">
    <property type="entry name" value="AAA"/>
    <property type="match status" value="1"/>
</dbReference>
<dbReference type="InterPro" id="IPR050763">
    <property type="entry name" value="ABC_transporter_ATP-binding"/>
</dbReference>
<evidence type="ECO:0000313" key="6">
    <source>
        <dbReference type="Proteomes" id="UP000241639"/>
    </source>
</evidence>
<keyword evidence="6" id="KW-1185">Reference proteome</keyword>
<dbReference type="PROSITE" id="PS50893">
    <property type="entry name" value="ABC_TRANSPORTER_2"/>
    <property type="match status" value="1"/>
</dbReference>
<proteinExistence type="predicted"/>
<dbReference type="GO" id="GO:0016887">
    <property type="term" value="F:ATP hydrolysis activity"/>
    <property type="evidence" value="ECO:0007669"/>
    <property type="project" value="InterPro"/>
</dbReference>
<gene>
    <name evidence="5" type="ORF">C8J48_1435</name>
</gene>
<dbReference type="PANTHER" id="PTHR42711:SF18">
    <property type="entry name" value="ABC TRANSPORTER, ATP-BINDING PROTEIN"/>
    <property type="match status" value="1"/>
</dbReference>
<dbReference type="InterPro" id="IPR003439">
    <property type="entry name" value="ABC_transporter-like_ATP-bd"/>
</dbReference>
<dbReference type="Gene3D" id="3.40.50.300">
    <property type="entry name" value="P-loop containing nucleotide triphosphate hydrolases"/>
    <property type="match status" value="1"/>
</dbReference>
<keyword evidence="2" id="KW-0547">Nucleotide-binding</keyword>
<evidence type="ECO:0000256" key="1">
    <source>
        <dbReference type="ARBA" id="ARBA00022448"/>
    </source>
</evidence>
<comment type="caution">
    <text evidence="5">The sequence shown here is derived from an EMBL/GenBank/DDBJ whole genome shotgun (WGS) entry which is preliminary data.</text>
</comment>
<evidence type="ECO:0000256" key="2">
    <source>
        <dbReference type="ARBA" id="ARBA00022741"/>
    </source>
</evidence>
<evidence type="ECO:0000256" key="3">
    <source>
        <dbReference type="ARBA" id="ARBA00022840"/>
    </source>
</evidence>
<dbReference type="Proteomes" id="UP000241639">
    <property type="component" value="Unassembled WGS sequence"/>
</dbReference>
<evidence type="ECO:0000313" key="5">
    <source>
        <dbReference type="EMBL" id="PTM58841.1"/>
    </source>
</evidence>
<dbReference type="GO" id="GO:0005524">
    <property type="term" value="F:ATP binding"/>
    <property type="evidence" value="ECO:0007669"/>
    <property type="project" value="UniProtKB-KW"/>
</dbReference>
<reference evidence="5 6" key="1">
    <citation type="submission" date="2018-04" db="EMBL/GenBank/DDBJ databases">
        <title>Genomic Encyclopedia of Archaeal and Bacterial Type Strains, Phase II (KMG-II): from individual species to whole genera.</title>
        <authorList>
            <person name="Goeker M."/>
        </authorList>
    </citation>
    <scope>NUCLEOTIDE SEQUENCE [LARGE SCALE GENOMIC DNA]</scope>
    <source>
        <strain evidence="5 6">DSM 45169</strain>
    </source>
</reference>